<dbReference type="Pfam" id="PF19054">
    <property type="entry name" value="DUF5753"/>
    <property type="match status" value="1"/>
</dbReference>
<dbReference type="RefSeq" id="WP_285582372.1">
    <property type="nucleotide sequence ID" value="NZ_BSTK01000018.1"/>
</dbReference>
<feature type="domain" description="HTH cro/C1-type" evidence="1">
    <location>
        <begin position="7"/>
        <end position="61"/>
    </location>
</feature>
<dbReference type="InterPro" id="IPR001387">
    <property type="entry name" value="Cro/C1-type_HTH"/>
</dbReference>
<dbReference type="InterPro" id="IPR010982">
    <property type="entry name" value="Lambda_DNA-bd_dom_sf"/>
</dbReference>
<reference evidence="2" key="1">
    <citation type="submission" date="2023-03" db="EMBL/GenBank/DDBJ databases">
        <title>Actinoallomurus iriomotensis NBRC 103684.</title>
        <authorList>
            <person name="Ichikawa N."/>
            <person name="Sato H."/>
            <person name="Tonouchi N."/>
        </authorList>
    </citation>
    <scope>NUCLEOTIDE SEQUENCE</scope>
    <source>
        <strain evidence="2">NBRC 103684</strain>
    </source>
</reference>
<name>A0A9W6SA09_9ACTN</name>
<dbReference type="Proteomes" id="UP001165074">
    <property type="component" value="Unassembled WGS sequence"/>
</dbReference>
<gene>
    <name evidence="2" type="ORF">Airi02_089790</name>
</gene>
<proteinExistence type="predicted"/>
<dbReference type="CDD" id="cd00093">
    <property type="entry name" value="HTH_XRE"/>
    <property type="match status" value="1"/>
</dbReference>
<dbReference type="SMART" id="SM00530">
    <property type="entry name" value="HTH_XRE"/>
    <property type="match status" value="1"/>
</dbReference>
<evidence type="ECO:0000313" key="2">
    <source>
        <dbReference type="EMBL" id="GLY91050.1"/>
    </source>
</evidence>
<protein>
    <submittedName>
        <fullName evidence="2">Transcriptional regulator</fullName>
    </submittedName>
</protein>
<sequence>MTLGRLVRVFRDAAGLTQKELASKLGYTNGWVSNLETGQLRPRAEQVRALERTLNAPPGALMEVYEQLDGESLPGWMRDWTNEEAAADVLRWVELSVVPGLLQTEDYARALLKGNESAVAARMQRQEILSRDNPPTLHFVVDETVLLHEIGGAKVMRAQLEHLVNSVSPTQLTVQVVRSSKNPHSLGSFIIATIDDSEVAYVETALRGIVTSARDDVANLTSIWEFIRAFALSQEESIELIKRTMEERWQ</sequence>
<dbReference type="Pfam" id="PF13560">
    <property type="entry name" value="HTH_31"/>
    <property type="match status" value="1"/>
</dbReference>
<accession>A0A9W6SA09</accession>
<comment type="caution">
    <text evidence="2">The sequence shown here is derived from an EMBL/GenBank/DDBJ whole genome shotgun (WGS) entry which is preliminary data.</text>
</comment>
<dbReference type="PROSITE" id="PS50943">
    <property type="entry name" value="HTH_CROC1"/>
    <property type="match status" value="1"/>
</dbReference>
<dbReference type="Gene3D" id="1.10.260.40">
    <property type="entry name" value="lambda repressor-like DNA-binding domains"/>
    <property type="match status" value="1"/>
</dbReference>
<organism evidence="2 3">
    <name type="scientific">Actinoallomurus iriomotensis</name>
    <dbReference type="NCBI Taxonomy" id="478107"/>
    <lineage>
        <taxon>Bacteria</taxon>
        <taxon>Bacillati</taxon>
        <taxon>Actinomycetota</taxon>
        <taxon>Actinomycetes</taxon>
        <taxon>Streptosporangiales</taxon>
        <taxon>Thermomonosporaceae</taxon>
        <taxon>Actinoallomurus</taxon>
    </lineage>
</organism>
<dbReference type="EMBL" id="BSTK01000018">
    <property type="protein sequence ID" value="GLY91050.1"/>
    <property type="molecule type" value="Genomic_DNA"/>
</dbReference>
<dbReference type="AlphaFoldDB" id="A0A9W6SA09"/>
<evidence type="ECO:0000259" key="1">
    <source>
        <dbReference type="PROSITE" id="PS50943"/>
    </source>
</evidence>
<keyword evidence="3" id="KW-1185">Reference proteome</keyword>
<dbReference type="SUPFAM" id="SSF47413">
    <property type="entry name" value="lambda repressor-like DNA-binding domains"/>
    <property type="match status" value="1"/>
</dbReference>
<dbReference type="InterPro" id="IPR043917">
    <property type="entry name" value="DUF5753"/>
</dbReference>
<dbReference type="GO" id="GO:0003677">
    <property type="term" value="F:DNA binding"/>
    <property type="evidence" value="ECO:0007669"/>
    <property type="project" value="InterPro"/>
</dbReference>
<evidence type="ECO:0000313" key="3">
    <source>
        <dbReference type="Proteomes" id="UP001165074"/>
    </source>
</evidence>